<sequence length="219" mass="22721">MLAATSLDFAWIDLQHGHNSAAQLLPQLQAMNGSSLTPLVRVRANDPVSIGHALDAGAEGVIVPSVESALDARRAVAACRFPPEGDRSYADFRAKYMPGGAMRPVLCLVMIESRRGVADIDEIVATPGVDGVFIGPADLALSMGLEPRSSIQPGAHGDAIAEVQASCDAAGVVTAITGDPEPMHRLGFRMISLGADLGFLEHGLADALSKLTGERTGSA</sequence>
<proteinExistence type="inferred from homology"/>
<dbReference type="Gene3D" id="3.20.20.60">
    <property type="entry name" value="Phosphoenolpyruvate-binding domains"/>
    <property type="match status" value="1"/>
</dbReference>
<dbReference type="InterPro" id="IPR040442">
    <property type="entry name" value="Pyrv_kinase-like_dom_sf"/>
</dbReference>
<dbReference type="InterPro" id="IPR005000">
    <property type="entry name" value="Aldolase/citrate-lyase_domain"/>
</dbReference>
<dbReference type="GO" id="GO:0016829">
    <property type="term" value="F:lyase activity"/>
    <property type="evidence" value="ECO:0007669"/>
    <property type="project" value="UniProtKB-KW"/>
</dbReference>
<evidence type="ECO:0000259" key="4">
    <source>
        <dbReference type="Pfam" id="PF03328"/>
    </source>
</evidence>
<evidence type="ECO:0000256" key="1">
    <source>
        <dbReference type="ARBA" id="ARBA00005568"/>
    </source>
</evidence>
<dbReference type="InterPro" id="IPR050251">
    <property type="entry name" value="HpcH-HpaI_aldolase"/>
</dbReference>
<reference evidence="5 6" key="1">
    <citation type="submission" date="2023-10" db="EMBL/GenBank/DDBJ databases">
        <title>Characterization of rhizosphere-enriched actinobacteria from wheat plants lab-grown on chernevaya soil.</title>
        <authorList>
            <person name="Tikhonova E.N."/>
            <person name="Konopkin A."/>
            <person name="Kravchenko I.K."/>
        </authorList>
    </citation>
    <scope>NUCLEOTIDE SEQUENCE [LARGE SCALE GENOMIC DNA]</scope>
    <source>
        <strain evidence="5 6">RR29</strain>
    </source>
</reference>
<dbReference type="EMBL" id="JAWMAJ010000077">
    <property type="protein sequence ID" value="MDV7218870.1"/>
    <property type="molecule type" value="Genomic_DNA"/>
</dbReference>
<dbReference type="Proteomes" id="UP001187346">
    <property type="component" value="Unassembled WGS sequence"/>
</dbReference>
<evidence type="ECO:0000256" key="2">
    <source>
        <dbReference type="ARBA" id="ARBA00022723"/>
    </source>
</evidence>
<dbReference type="SUPFAM" id="SSF51621">
    <property type="entry name" value="Phosphoenolpyruvate/pyruvate domain"/>
    <property type="match status" value="1"/>
</dbReference>
<dbReference type="Pfam" id="PF03328">
    <property type="entry name" value="HpcH_HpaI"/>
    <property type="match status" value="1"/>
</dbReference>
<comment type="caution">
    <text evidence="5">The sequence shown here is derived from an EMBL/GenBank/DDBJ whole genome shotgun (WGS) entry which is preliminary data.</text>
</comment>
<feature type="domain" description="HpcH/HpaI aldolase/citrate lyase" evidence="4">
    <location>
        <begin position="5"/>
        <end position="200"/>
    </location>
</feature>
<name>A0ABU4FI00_9ACTN</name>
<protein>
    <submittedName>
        <fullName evidence="5">Aldolase/citrate lyase family protein</fullName>
    </submittedName>
</protein>
<keyword evidence="2" id="KW-0479">Metal-binding</keyword>
<evidence type="ECO:0000313" key="5">
    <source>
        <dbReference type="EMBL" id="MDV7218870.1"/>
    </source>
</evidence>
<evidence type="ECO:0000256" key="3">
    <source>
        <dbReference type="ARBA" id="ARBA00023239"/>
    </source>
</evidence>
<dbReference type="PANTHER" id="PTHR30502">
    <property type="entry name" value="2-KETO-3-DEOXY-L-RHAMNONATE ALDOLASE"/>
    <property type="match status" value="1"/>
</dbReference>
<dbReference type="PANTHER" id="PTHR30502:SF0">
    <property type="entry name" value="PHOSPHOENOLPYRUVATE CARBOXYLASE FAMILY PROTEIN"/>
    <property type="match status" value="1"/>
</dbReference>
<organism evidence="5 6">
    <name type="scientific">Streptomyces prunicolor</name>
    <dbReference type="NCBI Taxonomy" id="67348"/>
    <lineage>
        <taxon>Bacteria</taxon>
        <taxon>Bacillati</taxon>
        <taxon>Actinomycetota</taxon>
        <taxon>Actinomycetes</taxon>
        <taxon>Kitasatosporales</taxon>
        <taxon>Streptomycetaceae</taxon>
        <taxon>Streptomyces</taxon>
    </lineage>
</organism>
<keyword evidence="6" id="KW-1185">Reference proteome</keyword>
<evidence type="ECO:0000313" key="6">
    <source>
        <dbReference type="Proteomes" id="UP001187346"/>
    </source>
</evidence>
<comment type="similarity">
    <text evidence="1">Belongs to the HpcH/HpaI aldolase family.</text>
</comment>
<keyword evidence="3 5" id="KW-0456">Lyase</keyword>
<dbReference type="RefSeq" id="WP_266865364.1">
    <property type="nucleotide sequence ID" value="NZ_JAPEMW010000001.1"/>
</dbReference>
<accession>A0ABU4FI00</accession>
<gene>
    <name evidence="5" type="ORF">R5A26_23245</name>
</gene>
<dbReference type="InterPro" id="IPR015813">
    <property type="entry name" value="Pyrv/PenolPyrv_kinase-like_dom"/>
</dbReference>